<evidence type="ECO:0000256" key="15">
    <source>
        <dbReference type="ARBA" id="ARBA00079903"/>
    </source>
</evidence>
<comment type="caution">
    <text evidence="18">The sequence shown here is derived from an EMBL/GenBank/DDBJ whole genome shotgun (WGS) entry which is preliminary data.</text>
</comment>
<evidence type="ECO:0000256" key="11">
    <source>
        <dbReference type="ARBA" id="ARBA00023273"/>
    </source>
</evidence>
<keyword evidence="5" id="KW-0970">Cilium biogenesis/degradation</keyword>
<keyword evidence="11" id="KW-0966">Cell projection</keyword>
<evidence type="ECO:0000256" key="13">
    <source>
        <dbReference type="ARBA" id="ARBA00055755"/>
    </source>
</evidence>
<keyword evidence="8 16" id="KW-0175">Coiled coil</keyword>
<evidence type="ECO:0000256" key="6">
    <source>
        <dbReference type="ARBA" id="ARBA00022871"/>
    </source>
</evidence>
<keyword evidence="2" id="KW-0963">Cytoplasm</keyword>
<protein>
    <recommendedName>
        <fullName evidence="14">Intraflagellar transport protein 81 homolog</fullName>
    </recommendedName>
    <alternativeName>
        <fullName evidence="15">Carnitine deficiency-associated protein expressed in ventricle 1</fullName>
    </alternativeName>
</protein>
<feature type="non-terminal residue" evidence="18">
    <location>
        <position position="670"/>
    </location>
</feature>
<keyword evidence="19" id="KW-1185">Reference proteome</keyword>
<dbReference type="Gene3D" id="1.10.418.70">
    <property type="entry name" value="Intraflagellar transport protein 81, N-terminal domain"/>
    <property type="match status" value="1"/>
</dbReference>
<evidence type="ECO:0000256" key="1">
    <source>
        <dbReference type="ARBA" id="ARBA00004120"/>
    </source>
</evidence>
<feature type="coiled-coil region" evidence="16">
    <location>
        <begin position="137"/>
        <end position="246"/>
    </location>
</feature>
<keyword evidence="3" id="KW-0597">Phosphoprotein</keyword>
<proteinExistence type="inferred from homology"/>
<dbReference type="GO" id="GO:0030154">
    <property type="term" value="P:cell differentiation"/>
    <property type="evidence" value="ECO:0007669"/>
    <property type="project" value="UniProtKB-KW"/>
</dbReference>
<comment type="function">
    <text evidence="13">Component of the intraflagellar transport (IFT) complex B: together with IFT74, forms a tubulin-binding module that specifically mediates transport of tubulin within the cilium. Binds tubulin via its CH (calponin-homology)-like region. Required for ciliogenesis. Required for proper regulation of SHH signaling. Plays an important role during spermatogenesis by modulating the assembly and elongation of the sperm flagella.</text>
</comment>
<feature type="non-terminal residue" evidence="18">
    <location>
        <position position="1"/>
    </location>
</feature>
<keyword evidence="6" id="KW-0744">Spermatogenesis</keyword>
<reference evidence="18 19" key="1">
    <citation type="submission" date="2019-09" db="EMBL/GenBank/DDBJ databases">
        <title>Bird 10,000 Genomes (B10K) Project - Family phase.</title>
        <authorList>
            <person name="Zhang G."/>
        </authorList>
    </citation>
    <scope>NUCLEOTIDE SEQUENCE [LARGE SCALE GENOMIC DNA]</scope>
    <source>
        <strain evidence="18">B10K-CU-031-08</strain>
        <tissue evidence="18">Muscle</tissue>
    </source>
</reference>
<accession>A0A7L4M749</accession>
<keyword evidence="4" id="KW-0221">Differentiation</keyword>
<keyword evidence="9" id="KW-0969">Cilium</keyword>
<dbReference type="AlphaFoldDB" id="A0A7L4M749"/>
<feature type="coiled-coil region" evidence="16">
    <location>
        <begin position="309"/>
        <end position="382"/>
    </location>
</feature>
<keyword evidence="7" id="KW-0007">Acetylation</keyword>
<name>A0A7L4M749_GLAPT</name>
<sequence length="670" mass="78567">MSDQIQFIVEKLNQEPFRKNYNLITFDSLESVQLLQLLNDVLGEIDPKHAVDIREELPEQTAKRMLSLLGILKYKPPGSISDLSAFRQGLVTGSKPVIHPVLHWLLQRTNELKKRAYLARFLVKLEVPAEFLQDDTVADINKQYEELMEAFKNLHKECEQLKTSGLSTAEIRRDIGAMEEEKDQLIKRVERLKKRVETVQNHQRMLEIARQLRLEKEKEESLAQQKQEQKNQLFHAEQRLQRAQLQLKEMHHAVVDSKPESLMKKLEEEINFNSYLVTEKIPRELESKKTSTYFLQKVVAEPAMSQSDLDVLEIKINEVNAQMNQLIEKRMMKYEPIDSKFSMYRQQASIISRKKEAKAEELQAAKEEMSSTERQMLQKTNQAHELEGSEVLKGDEFKHYVNKLRSKNTFYKKKRLEIAEITAEYGILQRTEELLKQRHEAIQQQLVIQAVTAPTVHHPSFPESSYIRRWVIIVLTYTILSLCQVKKLNSMVAEKKASLAPVIKELRQLRQKCQELTQECDEKKIQYDSCAAGLESNRSTLEQEVKGLLEECAQEESNYRYINCMKRNLEVQLQRAKEEMKAYVSPDPQERRKAIRQYTRMILEQENLGKKLREKQKVVRESHGPNMKQIKMWQDFKQLMECKRECFLKQQNQTAIGQVIQEGGKDRLVL</sequence>
<evidence type="ECO:0000256" key="12">
    <source>
        <dbReference type="ARBA" id="ARBA00043983"/>
    </source>
</evidence>
<evidence type="ECO:0000256" key="10">
    <source>
        <dbReference type="ARBA" id="ARBA00023212"/>
    </source>
</evidence>
<dbReference type="PANTHER" id="PTHR15614:SF2">
    <property type="entry name" value="INTRAFLAGELLAR TRANSPORT PROTEIN 81 HOMOLOG"/>
    <property type="match status" value="1"/>
</dbReference>
<feature type="domain" description="IFT81 calponin homology" evidence="17">
    <location>
        <begin position="3"/>
        <end position="126"/>
    </location>
</feature>
<dbReference type="Pfam" id="PF18383">
    <property type="entry name" value="IFT81_CH"/>
    <property type="match status" value="1"/>
</dbReference>
<evidence type="ECO:0000313" key="18">
    <source>
        <dbReference type="EMBL" id="NXY73191.1"/>
    </source>
</evidence>
<dbReference type="GO" id="GO:0036064">
    <property type="term" value="C:ciliary basal body"/>
    <property type="evidence" value="ECO:0007669"/>
    <property type="project" value="TreeGrafter"/>
</dbReference>
<comment type="subcellular location">
    <subcellularLocation>
        <location evidence="1">Cytoplasm</location>
        <location evidence="1">Cytoskeleton</location>
        <location evidence="1">Cilium basal body</location>
    </subcellularLocation>
</comment>
<evidence type="ECO:0000256" key="8">
    <source>
        <dbReference type="ARBA" id="ARBA00023054"/>
    </source>
</evidence>
<organism evidence="18 19">
    <name type="scientific">Glareola pratincola</name>
    <name type="common">Collared pratincole</name>
    <name type="synonym">Hirundo pratincola</name>
    <dbReference type="NCBI Taxonomy" id="43316"/>
    <lineage>
        <taxon>Eukaryota</taxon>
        <taxon>Metazoa</taxon>
        <taxon>Chordata</taxon>
        <taxon>Craniata</taxon>
        <taxon>Vertebrata</taxon>
        <taxon>Euteleostomi</taxon>
        <taxon>Archelosauria</taxon>
        <taxon>Archosauria</taxon>
        <taxon>Dinosauria</taxon>
        <taxon>Saurischia</taxon>
        <taxon>Theropoda</taxon>
        <taxon>Coelurosauria</taxon>
        <taxon>Aves</taxon>
        <taxon>Neognathae</taxon>
        <taxon>Neoaves</taxon>
        <taxon>Charadriiformes</taxon>
        <taxon>Glareolidae</taxon>
        <taxon>Glareola</taxon>
    </lineage>
</organism>
<evidence type="ECO:0000256" key="9">
    <source>
        <dbReference type="ARBA" id="ARBA00023069"/>
    </source>
</evidence>
<keyword evidence="10" id="KW-0206">Cytoskeleton</keyword>
<dbReference type="PANTHER" id="PTHR15614">
    <property type="entry name" value="INTRAFLAGELLAR TRANSPORT PROTEIN 81 HOMOLOG"/>
    <property type="match status" value="1"/>
</dbReference>
<evidence type="ECO:0000313" key="19">
    <source>
        <dbReference type="Proteomes" id="UP000583049"/>
    </source>
</evidence>
<evidence type="ECO:0000256" key="7">
    <source>
        <dbReference type="ARBA" id="ARBA00022990"/>
    </source>
</evidence>
<dbReference type="InterPro" id="IPR029600">
    <property type="entry name" value="IFT81"/>
</dbReference>
<feature type="coiled-coil region" evidence="16">
    <location>
        <begin position="499"/>
        <end position="558"/>
    </location>
</feature>
<dbReference type="Proteomes" id="UP000583049">
    <property type="component" value="Unassembled WGS sequence"/>
</dbReference>
<dbReference type="EMBL" id="VWPO01001274">
    <property type="protein sequence ID" value="NXY73191.1"/>
    <property type="molecule type" value="Genomic_DNA"/>
</dbReference>
<dbReference type="GO" id="GO:0060271">
    <property type="term" value="P:cilium assembly"/>
    <property type="evidence" value="ECO:0007669"/>
    <property type="project" value="InterPro"/>
</dbReference>
<dbReference type="GO" id="GO:0015631">
    <property type="term" value="F:tubulin binding"/>
    <property type="evidence" value="ECO:0007669"/>
    <property type="project" value="InterPro"/>
</dbReference>
<evidence type="ECO:0000259" key="17">
    <source>
        <dbReference type="Pfam" id="PF18383"/>
    </source>
</evidence>
<evidence type="ECO:0000256" key="3">
    <source>
        <dbReference type="ARBA" id="ARBA00022553"/>
    </source>
</evidence>
<comment type="similarity">
    <text evidence="12">Belongs to the IFT81 family.</text>
</comment>
<evidence type="ECO:0000256" key="5">
    <source>
        <dbReference type="ARBA" id="ARBA00022794"/>
    </source>
</evidence>
<dbReference type="GO" id="GO:0042073">
    <property type="term" value="P:intraciliary transport"/>
    <property type="evidence" value="ECO:0007669"/>
    <property type="project" value="InterPro"/>
</dbReference>
<gene>
    <name evidence="18" type="primary">Ift81</name>
    <name evidence="18" type="ORF">GLAPRA_R01849</name>
</gene>
<dbReference type="GO" id="GO:0007283">
    <property type="term" value="P:spermatogenesis"/>
    <property type="evidence" value="ECO:0007669"/>
    <property type="project" value="UniProtKB-KW"/>
</dbReference>
<evidence type="ECO:0000256" key="2">
    <source>
        <dbReference type="ARBA" id="ARBA00022490"/>
    </source>
</evidence>
<dbReference type="FunFam" id="1.10.418.70:FF:000001">
    <property type="entry name" value="Intraflagellar transport protein 81 homolog"/>
    <property type="match status" value="1"/>
</dbReference>
<dbReference type="InterPro" id="IPR043016">
    <property type="entry name" value="IFT81_N_sf"/>
</dbReference>
<dbReference type="GO" id="GO:0030992">
    <property type="term" value="C:intraciliary transport particle B"/>
    <property type="evidence" value="ECO:0007669"/>
    <property type="project" value="InterPro"/>
</dbReference>
<dbReference type="InterPro" id="IPR041146">
    <property type="entry name" value="IFT81_CH"/>
</dbReference>
<evidence type="ECO:0000256" key="4">
    <source>
        <dbReference type="ARBA" id="ARBA00022782"/>
    </source>
</evidence>
<evidence type="ECO:0000256" key="14">
    <source>
        <dbReference type="ARBA" id="ARBA00073058"/>
    </source>
</evidence>
<evidence type="ECO:0000256" key="16">
    <source>
        <dbReference type="SAM" id="Coils"/>
    </source>
</evidence>